<dbReference type="GO" id="GO:0003676">
    <property type="term" value="F:nucleic acid binding"/>
    <property type="evidence" value="ECO:0007669"/>
    <property type="project" value="InterPro"/>
</dbReference>
<dbReference type="AlphaFoldDB" id="A0AAU9TXN6"/>
<dbReference type="EMBL" id="CAKOGL010000009">
    <property type="protein sequence ID" value="CAH2090546.1"/>
    <property type="molecule type" value="Genomic_DNA"/>
</dbReference>
<dbReference type="PANTHER" id="PTHR46060:SF1">
    <property type="entry name" value="MARINER MOS1 TRANSPOSASE-LIKE PROTEIN"/>
    <property type="match status" value="1"/>
</dbReference>
<evidence type="ECO:0008006" key="3">
    <source>
        <dbReference type="Google" id="ProtNLM"/>
    </source>
</evidence>
<keyword evidence="2" id="KW-1185">Reference proteome</keyword>
<dbReference type="Proteomes" id="UP001153954">
    <property type="component" value="Unassembled WGS sequence"/>
</dbReference>
<reference evidence="1" key="1">
    <citation type="submission" date="2022-03" db="EMBL/GenBank/DDBJ databases">
        <authorList>
            <person name="Tunstrom K."/>
        </authorList>
    </citation>
    <scope>NUCLEOTIDE SEQUENCE</scope>
</reference>
<organism evidence="1 2">
    <name type="scientific">Euphydryas editha</name>
    <name type="common">Edith's checkerspot</name>
    <dbReference type="NCBI Taxonomy" id="104508"/>
    <lineage>
        <taxon>Eukaryota</taxon>
        <taxon>Metazoa</taxon>
        <taxon>Ecdysozoa</taxon>
        <taxon>Arthropoda</taxon>
        <taxon>Hexapoda</taxon>
        <taxon>Insecta</taxon>
        <taxon>Pterygota</taxon>
        <taxon>Neoptera</taxon>
        <taxon>Endopterygota</taxon>
        <taxon>Lepidoptera</taxon>
        <taxon>Glossata</taxon>
        <taxon>Ditrysia</taxon>
        <taxon>Papilionoidea</taxon>
        <taxon>Nymphalidae</taxon>
        <taxon>Nymphalinae</taxon>
        <taxon>Euphydryas</taxon>
    </lineage>
</organism>
<gene>
    <name evidence="1" type="ORF">EEDITHA_LOCUS6491</name>
</gene>
<name>A0AAU9TXN6_EUPED</name>
<protein>
    <recommendedName>
        <fullName evidence="3">Transposase</fullName>
    </recommendedName>
</protein>
<dbReference type="PANTHER" id="PTHR46060">
    <property type="entry name" value="MARINER MOS1 TRANSPOSASE-LIKE PROTEIN"/>
    <property type="match status" value="1"/>
</dbReference>
<evidence type="ECO:0000313" key="2">
    <source>
        <dbReference type="Proteomes" id="UP001153954"/>
    </source>
</evidence>
<dbReference type="InterPro" id="IPR036397">
    <property type="entry name" value="RNaseH_sf"/>
</dbReference>
<dbReference type="Gene3D" id="3.30.420.10">
    <property type="entry name" value="Ribonuclease H-like superfamily/Ribonuclease H"/>
    <property type="match status" value="1"/>
</dbReference>
<dbReference type="InterPro" id="IPR052709">
    <property type="entry name" value="Transposase-MT_Hybrid"/>
</dbReference>
<accession>A0AAU9TXN6</accession>
<proteinExistence type="predicted"/>
<evidence type="ECO:0000313" key="1">
    <source>
        <dbReference type="EMBL" id="CAH2090546.1"/>
    </source>
</evidence>
<dbReference type="Pfam" id="PF01359">
    <property type="entry name" value="Transposase_1"/>
    <property type="match status" value="1"/>
</dbReference>
<dbReference type="InterPro" id="IPR001888">
    <property type="entry name" value="Transposase_1"/>
</dbReference>
<sequence>MSNSRRACRTDLLAKQFHFDCMHWEKYRKKENGKAWVDLAQTSPSVAKPNIHAKKVLLCVWWDGKGIIYYELLAPGQTVTAERQAPLIKLSDALEVRRPFTGQGRRKVMLLHDNTRPHTAKSTQELIVNLGWEVVHKAAYSPDLAPSDYYLLR</sequence>
<comment type="caution">
    <text evidence="1">The sequence shown here is derived from an EMBL/GenBank/DDBJ whole genome shotgun (WGS) entry which is preliminary data.</text>
</comment>